<dbReference type="AlphaFoldDB" id="A0A6C0HTA2"/>
<dbReference type="GO" id="GO:0005665">
    <property type="term" value="C:RNA polymerase II, core complex"/>
    <property type="evidence" value="ECO:0007669"/>
    <property type="project" value="TreeGrafter"/>
</dbReference>
<dbReference type="Gene3D" id="3.90.940.20">
    <property type="entry name" value="RPB5-like RNA polymerase subunit"/>
    <property type="match status" value="1"/>
</dbReference>
<reference evidence="3" key="1">
    <citation type="journal article" date="2020" name="Nature">
        <title>Giant virus diversity and host interactions through global metagenomics.</title>
        <authorList>
            <person name="Schulz F."/>
            <person name="Roux S."/>
            <person name="Paez-Espino D."/>
            <person name="Jungbluth S."/>
            <person name="Walsh D.A."/>
            <person name="Denef V.J."/>
            <person name="McMahon K.D."/>
            <person name="Konstantinidis K.T."/>
            <person name="Eloe-Fadrosh E.A."/>
            <person name="Kyrpides N.C."/>
            <person name="Woyke T."/>
        </authorList>
    </citation>
    <scope>NUCLEOTIDE SEQUENCE</scope>
    <source>
        <strain evidence="3">GVMAG-M-3300023184-168</strain>
    </source>
</reference>
<name>A0A6C0HTA2_9ZZZZ</name>
<proteinExistence type="predicted"/>
<dbReference type="GO" id="GO:0006362">
    <property type="term" value="P:transcription elongation by RNA polymerase I"/>
    <property type="evidence" value="ECO:0007669"/>
    <property type="project" value="TreeGrafter"/>
</dbReference>
<dbReference type="GO" id="GO:0005666">
    <property type="term" value="C:RNA polymerase III complex"/>
    <property type="evidence" value="ECO:0007669"/>
    <property type="project" value="TreeGrafter"/>
</dbReference>
<evidence type="ECO:0000259" key="2">
    <source>
        <dbReference type="Pfam" id="PF01191"/>
    </source>
</evidence>
<dbReference type="GO" id="GO:0006366">
    <property type="term" value="P:transcription by RNA polymerase II"/>
    <property type="evidence" value="ECO:0007669"/>
    <property type="project" value="TreeGrafter"/>
</dbReference>
<dbReference type="GO" id="GO:0003899">
    <property type="term" value="F:DNA-directed RNA polymerase activity"/>
    <property type="evidence" value="ECO:0007669"/>
    <property type="project" value="InterPro"/>
</dbReference>
<dbReference type="InterPro" id="IPR000783">
    <property type="entry name" value="RNA_pol_subH/Rpb5_C"/>
</dbReference>
<dbReference type="PANTHER" id="PTHR10535:SF0">
    <property type="entry name" value="DNA-DIRECTED RNA POLYMERASES I, II, AND III SUBUNIT RPABC1"/>
    <property type="match status" value="1"/>
</dbReference>
<accession>A0A6C0HTA2</accession>
<evidence type="ECO:0000256" key="1">
    <source>
        <dbReference type="ARBA" id="ARBA00023163"/>
    </source>
</evidence>
<dbReference type="InterPro" id="IPR014381">
    <property type="entry name" value="Arch_Rpo5/euc_Rpb5"/>
</dbReference>
<dbReference type="InterPro" id="IPR035913">
    <property type="entry name" value="RPB5-like_sf"/>
</dbReference>
<dbReference type="PIRSF" id="PIRSF000747">
    <property type="entry name" value="RPB5"/>
    <property type="match status" value="1"/>
</dbReference>
<evidence type="ECO:0000313" key="3">
    <source>
        <dbReference type="EMBL" id="QHT83620.1"/>
    </source>
</evidence>
<dbReference type="PANTHER" id="PTHR10535">
    <property type="entry name" value="DNA-DIRECTED RNA POLYMERASES I, II, AND III SUBUNIT RPABC1"/>
    <property type="match status" value="1"/>
</dbReference>
<organism evidence="3">
    <name type="scientific">viral metagenome</name>
    <dbReference type="NCBI Taxonomy" id="1070528"/>
    <lineage>
        <taxon>unclassified sequences</taxon>
        <taxon>metagenomes</taxon>
        <taxon>organismal metagenomes</taxon>
    </lineage>
</organism>
<dbReference type="GO" id="GO:0005736">
    <property type="term" value="C:RNA polymerase I complex"/>
    <property type="evidence" value="ECO:0007669"/>
    <property type="project" value="TreeGrafter"/>
</dbReference>
<dbReference type="EMBL" id="MN740010">
    <property type="protein sequence ID" value="QHT83620.1"/>
    <property type="molecule type" value="Genomic_DNA"/>
</dbReference>
<feature type="domain" description="RNA polymerase subunit H/Rpb5 C-terminal" evidence="2">
    <location>
        <begin position="136"/>
        <end position="209"/>
    </location>
</feature>
<dbReference type="GO" id="GO:0042797">
    <property type="term" value="P:tRNA transcription by RNA polymerase III"/>
    <property type="evidence" value="ECO:0007669"/>
    <property type="project" value="TreeGrafter"/>
</dbReference>
<protein>
    <recommendedName>
        <fullName evidence="2">RNA polymerase subunit H/Rpb5 C-terminal domain-containing protein</fullName>
    </recommendedName>
</protein>
<dbReference type="SUPFAM" id="SSF55287">
    <property type="entry name" value="RPB5-like RNA polymerase subunit"/>
    <property type="match status" value="1"/>
</dbReference>
<dbReference type="GO" id="GO:0003677">
    <property type="term" value="F:DNA binding"/>
    <property type="evidence" value="ECO:0007669"/>
    <property type="project" value="InterPro"/>
</dbReference>
<dbReference type="Pfam" id="PF01191">
    <property type="entry name" value="RNA_pol_Rpb5_C"/>
    <property type="match status" value="1"/>
</dbReference>
<keyword evidence="1" id="KW-0804">Transcription</keyword>
<sequence length="210" mass="24895">MSSSKSNRILSIYKSRKNILSILEENLFYNVKDYESFTINEIDAMYTNLQLDMLITNNNNNKIYIKYYLTSKQIRPQNLDDIIEDLFSIENVLTKEDTLVIIIDEEPNDTIINKVKYLYDHDGIFVVIHSIRRLQYNILKHKLVPECTILNDKEKEVLMKKYNVKDPMQFPEISRFDPHALLLCLRPGNICKFDRTSATALNYEYYRVCM</sequence>